<organism evidence="2 3">
    <name type="scientific">Bacillus thermozeamaize</name>
    <dbReference type="NCBI Taxonomy" id="230954"/>
    <lineage>
        <taxon>Bacteria</taxon>
        <taxon>Bacillati</taxon>
        <taxon>Bacillota</taxon>
        <taxon>Bacilli</taxon>
        <taxon>Bacillales</taxon>
        <taxon>Bacillaceae</taxon>
        <taxon>Bacillus</taxon>
    </lineage>
</organism>
<dbReference type="InterPro" id="IPR014238">
    <property type="entry name" value="Spore_YlmC/YmxH"/>
</dbReference>
<dbReference type="EMBL" id="LZRT01000070">
    <property type="protein sequence ID" value="OUM87746.1"/>
    <property type="molecule type" value="Genomic_DNA"/>
</dbReference>
<proteinExistence type="predicted"/>
<dbReference type="InterPro" id="IPR027275">
    <property type="entry name" value="PRC-brl_dom"/>
</dbReference>
<dbReference type="NCBIfam" id="TIGR02888">
    <property type="entry name" value="spore_YlmC_YmxH"/>
    <property type="match status" value="1"/>
</dbReference>
<reference evidence="3" key="1">
    <citation type="submission" date="2016-06" db="EMBL/GenBank/DDBJ databases">
        <authorList>
            <person name="Nascimento L."/>
            <person name="Pereira R.V."/>
            <person name="Martins L.F."/>
            <person name="Quaggio R.B."/>
            <person name="Silva A.M."/>
            <person name="Setubal J.C."/>
        </authorList>
    </citation>
    <scope>NUCLEOTIDE SEQUENCE [LARGE SCALE GENOMIC DNA]</scope>
</reference>
<dbReference type="AlphaFoldDB" id="A0A1Y3PNP6"/>
<sequence length="95" mass="10111">MKRVKISDLQSRIVINIHDGKRLGYISDVEIDTGHGRITAVVLPGEGKFFGVFGNGKETVIPWGNIVKIGIDCVLVRIDGDSGHAAPGASRGSVQ</sequence>
<evidence type="ECO:0000313" key="3">
    <source>
        <dbReference type="Proteomes" id="UP000196475"/>
    </source>
</evidence>
<dbReference type="Pfam" id="PF05239">
    <property type="entry name" value="PRC"/>
    <property type="match status" value="1"/>
</dbReference>
<dbReference type="SUPFAM" id="SSF50346">
    <property type="entry name" value="PRC-barrel domain"/>
    <property type="match status" value="1"/>
</dbReference>
<evidence type="ECO:0000259" key="1">
    <source>
        <dbReference type="Pfam" id="PF05239"/>
    </source>
</evidence>
<comment type="caution">
    <text evidence="2">The sequence shown here is derived from an EMBL/GenBank/DDBJ whole genome shotgun (WGS) entry which is preliminary data.</text>
</comment>
<dbReference type="PANTHER" id="PTHR40061">
    <property type="entry name" value="SPORULATION PROTEIN YLMC-RELATED"/>
    <property type="match status" value="1"/>
</dbReference>
<dbReference type="PANTHER" id="PTHR40061:SF1">
    <property type="entry name" value="SPORULATION PROTEIN YLMC-RELATED"/>
    <property type="match status" value="1"/>
</dbReference>
<feature type="domain" description="PRC-barrel" evidence="1">
    <location>
        <begin position="2"/>
        <end position="80"/>
    </location>
</feature>
<protein>
    <submittedName>
        <fullName evidence="2">YlmC/YmxH family sporulation protein</fullName>
    </submittedName>
</protein>
<dbReference type="Proteomes" id="UP000196475">
    <property type="component" value="Unassembled WGS sequence"/>
</dbReference>
<dbReference type="InterPro" id="IPR011033">
    <property type="entry name" value="PRC_barrel-like_sf"/>
</dbReference>
<dbReference type="Gene3D" id="2.30.30.240">
    <property type="entry name" value="PRC-barrel domain"/>
    <property type="match status" value="1"/>
</dbReference>
<accession>A0A1Y3PNP6</accession>
<evidence type="ECO:0000313" key="2">
    <source>
        <dbReference type="EMBL" id="OUM87746.1"/>
    </source>
</evidence>
<name>A0A1Y3PNP6_9BACI</name>
<gene>
    <name evidence="2" type="ORF">BAA01_13140</name>
</gene>